<dbReference type="AlphaFoldDB" id="A0A7Y0QYA8"/>
<protein>
    <submittedName>
        <fullName evidence="1">Uncharacterized protein</fullName>
    </submittedName>
</protein>
<name>A0A7Y0QYA8_VIBAL</name>
<organism evidence="1 2">
    <name type="scientific">Vibrio alginolyticus</name>
    <dbReference type="NCBI Taxonomy" id="663"/>
    <lineage>
        <taxon>Bacteria</taxon>
        <taxon>Pseudomonadati</taxon>
        <taxon>Pseudomonadota</taxon>
        <taxon>Gammaproteobacteria</taxon>
        <taxon>Vibrionales</taxon>
        <taxon>Vibrionaceae</taxon>
        <taxon>Vibrio</taxon>
    </lineage>
</organism>
<evidence type="ECO:0000313" key="1">
    <source>
        <dbReference type="EMBL" id="NMR73987.1"/>
    </source>
</evidence>
<comment type="caution">
    <text evidence="1">The sequence shown here is derived from an EMBL/GenBank/DDBJ whole genome shotgun (WGS) entry which is preliminary data.</text>
</comment>
<sequence>MAGKVKIEIEGDYIDSFVYSGVLFLVNSDLNLKAYSWDNVFDRCLDGLGTFQKTRLKNYSRGTVSITDELSRTYSISEKSLSEFELCSKELRVWPSDINIYKNRFYVASERGVDAFDFDWGDGKVSKFQRPTKIFDEVSFKLATSSHYRLAIAAGKAGLLSVTPEKKYARKEHVHQLIDSPCSDCHWHSTNLVADTVNGQFTASFASIPNKIDFEGTDREYWDLVKALKNTRPEIRERKSIHGQSIVSSWFSGKGLFSVTKDLKLYWNSLGHPSEYELIDTNSELSTLKYFKAQSSPFGTVMEVGDDLKLFTGNGEYQVVAEEVVNWRLFPKSRYYLSHLHVIEDDVLSVSLFDIPTRPNKFGYSKSEALGD</sequence>
<dbReference type="EMBL" id="JABCMA010000008">
    <property type="protein sequence ID" value="NMR73987.1"/>
    <property type="molecule type" value="Genomic_DNA"/>
</dbReference>
<proteinExistence type="predicted"/>
<dbReference type="Proteomes" id="UP000565155">
    <property type="component" value="Unassembled WGS sequence"/>
</dbReference>
<accession>A0A7Y0QYA8</accession>
<dbReference type="RefSeq" id="WP_169628617.1">
    <property type="nucleotide sequence ID" value="NZ_JABCMA010000008.1"/>
</dbReference>
<evidence type="ECO:0000313" key="2">
    <source>
        <dbReference type="Proteomes" id="UP000565155"/>
    </source>
</evidence>
<gene>
    <name evidence="1" type="ORF">HKB35_10185</name>
</gene>
<reference evidence="1 2" key="1">
    <citation type="submission" date="2020-04" db="EMBL/GenBank/DDBJ databases">
        <title>Whole-genome sequencing of Vibrio spp. from China reveals different genetic environments of blaCTX-M-14 among diverse lineages.</title>
        <authorList>
            <person name="Zheng Z."/>
            <person name="Ye L."/>
            <person name="Chen S."/>
        </authorList>
    </citation>
    <scope>NUCLEOTIDE SEQUENCE [LARGE SCALE GENOMIC DNA]</scope>
    <source>
        <strain evidence="1 2">Vb1636</strain>
    </source>
</reference>